<organism evidence="3">
    <name type="scientific">viral metagenome</name>
    <dbReference type="NCBI Taxonomy" id="1070528"/>
    <lineage>
        <taxon>unclassified sequences</taxon>
        <taxon>metagenomes</taxon>
        <taxon>organismal metagenomes</taxon>
    </lineage>
</organism>
<protein>
    <recommendedName>
        <fullName evidence="2">Minor capsid protein P8 central region domain-containing protein</fullName>
    </recommendedName>
</protein>
<dbReference type="Pfam" id="PF19065">
    <property type="entry name" value="P8_CR"/>
    <property type="match status" value="1"/>
</dbReference>
<accession>A0A6C0LBX6</accession>
<dbReference type="EMBL" id="MN740468">
    <property type="protein sequence ID" value="QHU28083.1"/>
    <property type="molecule type" value="Genomic_DNA"/>
</dbReference>
<sequence length="190" mass="22006">MNFVRPEDVENKYNMTSTSKQFPAPRHSGSVPNVMDPTLKHHPNSLYQKKPSLFGEDIRRDLVGHIYEKTSLNEIFFSSSNLELLHSRIQEQVFQMSGSKHRIDKQSDDDLKLIMRSYYLTYGKNDPTRISEDLADLNSRVVGYASAKIFSELDFYFFYLKDIQDFATPIANPTNVNVFGTRSNELKSFF</sequence>
<proteinExistence type="predicted"/>
<evidence type="ECO:0000313" key="3">
    <source>
        <dbReference type="EMBL" id="QHU28083.1"/>
    </source>
</evidence>
<evidence type="ECO:0000256" key="1">
    <source>
        <dbReference type="SAM" id="MobiDB-lite"/>
    </source>
</evidence>
<dbReference type="AlphaFoldDB" id="A0A6C0LBX6"/>
<name>A0A6C0LBX6_9ZZZZ</name>
<feature type="region of interest" description="Disordered" evidence="1">
    <location>
        <begin position="1"/>
        <end position="46"/>
    </location>
</feature>
<feature type="compositionally biased region" description="Basic and acidic residues" evidence="1">
    <location>
        <begin position="1"/>
        <end position="11"/>
    </location>
</feature>
<feature type="domain" description="Minor capsid protein P8 central region" evidence="2">
    <location>
        <begin position="67"/>
        <end position="187"/>
    </location>
</feature>
<reference evidence="3" key="1">
    <citation type="journal article" date="2020" name="Nature">
        <title>Giant virus diversity and host interactions through global metagenomics.</title>
        <authorList>
            <person name="Schulz F."/>
            <person name="Roux S."/>
            <person name="Paez-Espino D."/>
            <person name="Jungbluth S."/>
            <person name="Walsh D.A."/>
            <person name="Denef V.J."/>
            <person name="McMahon K.D."/>
            <person name="Konstantinidis K.T."/>
            <person name="Eloe-Fadrosh E.A."/>
            <person name="Kyrpides N.C."/>
            <person name="Woyke T."/>
        </authorList>
    </citation>
    <scope>NUCLEOTIDE SEQUENCE</scope>
    <source>
        <strain evidence="3">GVMAG-M-3300027770-17</strain>
    </source>
</reference>
<dbReference type="InterPro" id="IPR043916">
    <property type="entry name" value="P8_CR"/>
</dbReference>
<evidence type="ECO:0000259" key="2">
    <source>
        <dbReference type="Pfam" id="PF19065"/>
    </source>
</evidence>